<dbReference type="OrthoDB" id="1068471at2759"/>
<dbReference type="HOGENOM" id="CLU_1462719_0_0_1"/>
<keyword evidence="1" id="KW-0853">WD repeat</keyword>
<keyword evidence="6" id="KW-1185">Reference proteome</keyword>
<evidence type="ECO:0000256" key="1">
    <source>
        <dbReference type="ARBA" id="ARBA00022574"/>
    </source>
</evidence>
<dbReference type="PANTHER" id="PTHR44006">
    <property type="entry name" value="U5 SMALL NUCLEAR RIBONUCLEOPROTEIN 40 KDA PROTEIN"/>
    <property type="match status" value="1"/>
</dbReference>
<reference evidence="4" key="1">
    <citation type="submission" date="2007-03" db="EMBL/GenBank/DDBJ databases">
        <title>Annotation of Culex pipiens quinquefasciatus.</title>
        <authorList>
            <consortium name="The Broad Institute Genome Sequencing Platform"/>
            <person name="Atkinson P.W."/>
            <person name="Hemingway J."/>
            <person name="Christensen B.M."/>
            <person name="Higgs S."/>
            <person name="Kodira C."/>
            <person name="Hannick L."/>
            <person name="Megy K."/>
            <person name="O'Leary S."/>
            <person name="Pearson M."/>
            <person name="Haas B.J."/>
            <person name="Mauceli E."/>
            <person name="Wortman J.R."/>
            <person name="Lee N.H."/>
            <person name="Guigo R."/>
            <person name="Stanke M."/>
            <person name="Alvarado L."/>
            <person name="Amedeo P."/>
            <person name="Antoine C.H."/>
            <person name="Arensburger P."/>
            <person name="Bidwell S.L."/>
            <person name="Crawford M."/>
            <person name="Camaro F."/>
            <person name="Devon K."/>
            <person name="Engels R."/>
            <person name="Hammond M."/>
            <person name="Howarth C."/>
            <person name="Koehrsen M."/>
            <person name="Lawson D."/>
            <person name="Montgomery P."/>
            <person name="Nene V."/>
            <person name="Nusbaum C."/>
            <person name="Puiu D."/>
            <person name="Romero-Severson J."/>
            <person name="Severson D.W."/>
            <person name="Shumway M."/>
            <person name="Sisk P."/>
            <person name="Stolte C."/>
            <person name="Zeng Q."/>
            <person name="Eisenstadt E."/>
            <person name="Fraser-Liggett C."/>
            <person name="Strausberg R."/>
            <person name="Galagan J."/>
            <person name="Birren B."/>
            <person name="Collins F.H."/>
        </authorList>
    </citation>
    <scope>NUCLEOTIDE SEQUENCE [LARGE SCALE GENOMIC DNA]</scope>
    <source>
        <strain evidence="4">JHB</strain>
    </source>
</reference>
<dbReference type="EnsemblMetazoa" id="CPIJ014426-RA">
    <property type="protein sequence ID" value="CPIJ014426-PA"/>
    <property type="gene ID" value="CPIJ014426"/>
</dbReference>
<dbReference type="STRING" id="7176.B0X4K4"/>
<dbReference type="VEuPathDB" id="VectorBase:CPIJ014426"/>
<evidence type="ECO:0000313" key="6">
    <source>
        <dbReference type="Proteomes" id="UP000002320"/>
    </source>
</evidence>
<feature type="region of interest" description="Disordered" evidence="3">
    <location>
        <begin position="166"/>
        <end position="185"/>
    </location>
</feature>
<dbReference type="InterPro" id="IPR015943">
    <property type="entry name" value="WD40/YVTN_repeat-like_dom_sf"/>
</dbReference>
<reference evidence="5" key="2">
    <citation type="submission" date="2020-05" db="UniProtKB">
        <authorList>
            <consortium name="EnsemblMetazoa"/>
        </authorList>
    </citation>
    <scope>IDENTIFICATION</scope>
    <source>
        <strain evidence="5">JHB</strain>
    </source>
</reference>
<evidence type="ECO:0000313" key="4">
    <source>
        <dbReference type="EMBL" id="EDS40421.1"/>
    </source>
</evidence>
<dbReference type="InterPro" id="IPR052234">
    <property type="entry name" value="U5_snRNP_Component"/>
</dbReference>
<dbReference type="AlphaFoldDB" id="B0X4K4"/>
<dbReference type="EMBL" id="DS232344">
    <property type="protein sequence ID" value="EDS40421.1"/>
    <property type="molecule type" value="Genomic_DNA"/>
</dbReference>
<dbReference type="SUPFAM" id="SSF50978">
    <property type="entry name" value="WD40 repeat-like"/>
    <property type="match status" value="1"/>
</dbReference>
<name>B0X4K4_CULQU</name>
<dbReference type="Proteomes" id="UP000002320">
    <property type="component" value="Unassembled WGS sequence"/>
</dbReference>
<dbReference type="GO" id="GO:0071013">
    <property type="term" value="C:catalytic step 2 spliceosome"/>
    <property type="evidence" value="ECO:0007669"/>
    <property type="project" value="TreeGrafter"/>
</dbReference>
<dbReference type="Gene3D" id="2.130.10.10">
    <property type="entry name" value="YVTN repeat-like/Quinoprotein amine dehydrogenase"/>
    <property type="match status" value="1"/>
</dbReference>
<evidence type="ECO:0000313" key="5">
    <source>
        <dbReference type="EnsemblMetazoa" id="CPIJ014426-PA"/>
    </source>
</evidence>
<gene>
    <name evidence="5" type="primary">6047529</name>
    <name evidence="4" type="ORF">CpipJ_CPIJ014426</name>
</gene>
<keyword evidence="2" id="KW-0677">Repeat</keyword>
<dbReference type="VEuPathDB" id="VectorBase:CQUJHB006424"/>
<accession>B0X4K4</accession>
<dbReference type="KEGG" id="cqu:CpipJ_CPIJ014426"/>
<protein>
    <submittedName>
        <fullName evidence="4 5">Wd-repeat protein</fullName>
    </submittedName>
</protein>
<dbReference type="PANTHER" id="PTHR44006:SF1">
    <property type="entry name" value="U5 SMALL NUCLEAR RIBONUCLEOPROTEIN 40 KDA PROTEIN"/>
    <property type="match status" value="1"/>
</dbReference>
<organism>
    <name type="scientific">Culex quinquefasciatus</name>
    <name type="common">Southern house mosquito</name>
    <name type="synonym">Culex pungens</name>
    <dbReference type="NCBI Taxonomy" id="7176"/>
    <lineage>
        <taxon>Eukaryota</taxon>
        <taxon>Metazoa</taxon>
        <taxon>Ecdysozoa</taxon>
        <taxon>Arthropoda</taxon>
        <taxon>Hexapoda</taxon>
        <taxon>Insecta</taxon>
        <taxon>Pterygota</taxon>
        <taxon>Neoptera</taxon>
        <taxon>Endopterygota</taxon>
        <taxon>Diptera</taxon>
        <taxon>Nematocera</taxon>
        <taxon>Culicoidea</taxon>
        <taxon>Culicidae</taxon>
        <taxon>Culicinae</taxon>
        <taxon>Culicini</taxon>
        <taxon>Culex</taxon>
        <taxon>Culex</taxon>
    </lineage>
</organism>
<proteinExistence type="predicted"/>
<dbReference type="InParanoid" id="B0X4K4"/>
<dbReference type="GO" id="GO:0003723">
    <property type="term" value="F:RNA binding"/>
    <property type="evidence" value="ECO:0007669"/>
    <property type="project" value="TreeGrafter"/>
</dbReference>
<dbReference type="eggNOG" id="KOG0265">
    <property type="taxonomic scope" value="Eukaryota"/>
</dbReference>
<evidence type="ECO:0000256" key="2">
    <source>
        <dbReference type="ARBA" id="ARBA00022737"/>
    </source>
</evidence>
<evidence type="ECO:0000256" key="3">
    <source>
        <dbReference type="SAM" id="MobiDB-lite"/>
    </source>
</evidence>
<sequence>MTAQFLRAQRQEQRLFAVISAAQKRPSDALVAVPQSDKTRTDLRSCTTKENDFMLTAVCFSDTPKQIMSGRIGNEMKMWDVPSGTFRGRKATITGLATGGSYVLSNSMDNTLQGSDFRPYVSMAHCIKVLPVHQHNFKKNLLRERRHASSCPVVIIINHGEEEDANNSEEVLWPTEKSLTTRRTE</sequence>
<dbReference type="InterPro" id="IPR036322">
    <property type="entry name" value="WD40_repeat_dom_sf"/>
</dbReference>